<keyword evidence="7" id="KW-0998">Cell outer membrane</keyword>
<evidence type="ECO:0000256" key="5">
    <source>
        <dbReference type="ARBA" id="ARBA00022729"/>
    </source>
</evidence>
<comment type="caution">
    <text evidence="10">The sequence shown here is derived from an EMBL/GenBank/DDBJ whole genome shotgun (WGS) entry which is preliminary data.</text>
</comment>
<protein>
    <recommendedName>
        <fullName evidence="9">Autotransporter domain-containing protein</fullName>
    </recommendedName>
</protein>
<sequence length="1899" mass="191954">MKHTDSSPLLRAFVLLLAVAAFLPALPAQTQLPVNGTYDFYSDTLYDGAVGSLTQQVSAETVWRIADGVTVTVANNTVTGNVGGGIFGQGVVNTIRIEPLGTTGRVVFDGNSVEAEGSVFNLGMAGANLILNNVSFLNNTAQRVNVGAGQGGGAIRAASASVMTLSNVLFQRNSGRYGGAIYGAGNITVTSGTFIGNFAHGWNVVGTSLMGNANAGYGGAIATNIGSMKIGIFRDSLFNDNWARRAGGVVSTRTRYSLEFYDIVDMSNNFAGYGGAIADHSNTVETTEGILFKYTGTAPITNFVYSGNRAKGVDLDLADVSHADATGSGTFTPVAKGGGFYISMPNPATAGSGAKTRLHFEIADGVTVQIGQPGNPLAWDSIATLDASGTAALLELTGTGAAGAGRLILHADNSYFQGTVNVGTGALLLGNQNASLGGVITVASGATFGGSGTLVTHKQNDTVFAGRTSLTLANGASLTLGTDTAVDAETLYVLGNVTTGTGVTFNHDLFASGSASKLAVTGTLALSGSATINLGLLATGTFTLMEWSGTATSTSGTISNPISLGNFSLTVAGVANSPRSDAALSLAGNSLVATLTTINNLAMKWTGAEGAQWSTLAGAQNNWIDDAGSGVSSFFYADRVVFDGVADAANPANRVITIGAGGVTVSGMEVTGMERYEFRGAGGIEADAGAVAGNPAFTPTGRLVKSGVGELVFANTAANLFHGGIEISGGMVTFNRAAQLGSGTTGIVFSDSGTLRAISTVTGTLTERLTVAAGKTAELKVDGGGALTYGGTLAAGGAGATLRKTGAGAALLTGNNSASTLAFAVDEGSVTLAANAVLGGTITINSGATLAGVGAAGAGGSVRVVSGGILAAGLNTAQSGTLTVHNLALTGGAVLRMDLFKTADTGGWRKSDRILDTGVSAISGANIIDLTSFATGTFNLGNLTDLAADGRVTLSDMVLPAGGRISASLSDNGGVLQLVMTSDQSRVMTWTGGGGSTWNLAGTNWTDNGSVNQYSYGDRVLFAGAADQSILVGGAEVRVADMTVGGDADYTFTGGGIHASAGNVQDDGAGGFLFTDATGKLTKTGNGVLTFANGKNTFLGGIDLAGGVVAVSSGDQLTTSGSTGITFADSATLRAAADVVLDDAITIAAGKTGVMDSGGHTLALKGTLAGAADATLAKAGAGTVVLETNLSSFSGTLAARAGVLRVGAENLLTNGAQSAIVVDSGATLDLDGHNQSISNLSGTGEIALGDAELTYTVAPAGETFAGSFSGSGAVRKAGSGKWTLTGSSSHAGGLILQAGALGLAGNAALGEGALTVATANGVLSIEADGLDIPNAIAAGSGTLTIATNGRGVEFSGNIGGGTVVLDGTGTVALSNANGYSRLEVNTPLAIARRAESAAGTVNIRDGSTLEFRGVPSGPVNAILTGDRVLFTDSTLTLAGQNALKTLVVGAGSRVTAATTGALGGAGADIAVQDGGRLETSVQGTLGRNLLVDGGSLVFGSTAYGSGWRISSIALSGTLDFANGGEVRLGGRLSTGVHNAVVAYGGIASLPAYDANQDGMFMTVDIIDGNLLRITAYDMALEPGKDIAAGFDAMRASMDAVYSHLNDAFLAPLSGVEAPSGPASAWWFRGIGTFAEHESDKEYLGYTDNTYAGVLGYDWLSRKNLMLGGYLGYSMTRLETANDATTDIDLPVFGVYAALRRGNYYMAADLAYATGGADTARRDPLGHNVTGSYDLDSIGASLEAGRAFAFFSESTIRPSVGLQYTTLSFHDHTESGTGAVRLGDIRTDSLQAVLRIDGSKEIKLPWGLPGMVDLGLGWRQNLHNKRTDLQATLVEYPDTRLPIRGDKYDDSTIIARLGIRMMLAKATLFSLSYDYNYIPFGNHRNATRRDTFIATLRQSW</sequence>
<organism evidence="10 11">
    <name type="scientific">Termitidicoccus mucosus</name>
    <dbReference type="NCBI Taxonomy" id="1184151"/>
    <lineage>
        <taxon>Bacteria</taxon>
        <taxon>Pseudomonadati</taxon>
        <taxon>Verrucomicrobiota</taxon>
        <taxon>Opitutia</taxon>
        <taxon>Opitutales</taxon>
        <taxon>Opitutaceae</taxon>
        <taxon>Termitidicoccus</taxon>
    </lineage>
</organism>
<keyword evidence="5 8" id="KW-0732">Signal</keyword>
<dbReference type="SUPFAM" id="SSF51126">
    <property type="entry name" value="Pectin lyase-like"/>
    <property type="match status" value="2"/>
</dbReference>
<dbReference type="OrthoDB" id="174291at2"/>
<evidence type="ECO:0000313" key="10">
    <source>
        <dbReference type="EMBL" id="OAM90796.1"/>
    </source>
</evidence>
<accession>A0A178INX7</accession>
<dbReference type="Pfam" id="PF03797">
    <property type="entry name" value="Autotransporter"/>
    <property type="match status" value="1"/>
</dbReference>
<feature type="chain" id="PRO_5008089192" description="Autotransporter domain-containing protein" evidence="8">
    <location>
        <begin position="31"/>
        <end position="1899"/>
    </location>
</feature>
<feature type="domain" description="Autotransporter" evidence="9">
    <location>
        <begin position="1618"/>
        <end position="1899"/>
    </location>
</feature>
<gene>
    <name evidence="10" type="ORF">AW736_06315</name>
</gene>
<evidence type="ECO:0000256" key="6">
    <source>
        <dbReference type="ARBA" id="ARBA00023136"/>
    </source>
</evidence>
<proteinExistence type="predicted"/>
<keyword evidence="6" id="KW-0472">Membrane</keyword>
<dbReference type="PROSITE" id="PS51208">
    <property type="entry name" value="AUTOTRANSPORTER"/>
    <property type="match status" value="1"/>
</dbReference>
<dbReference type="GO" id="GO:0005576">
    <property type="term" value="C:extracellular region"/>
    <property type="evidence" value="ECO:0007669"/>
    <property type="project" value="UniProtKB-SubCell"/>
</dbReference>
<dbReference type="SUPFAM" id="SSF103515">
    <property type="entry name" value="Autotransporter"/>
    <property type="match status" value="1"/>
</dbReference>
<dbReference type="GO" id="GO:0009279">
    <property type="term" value="C:cell outer membrane"/>
    <property type="evidence" value="ECO:0007669"/>
    <property type="project" value="UniProtKB-SubCell"/>
</dbReference>
<dbReference type="InterPro" id="IPR013425">
    <property type="entry name" value="Autotrns_rpt"/>
</dbReference>
<dbReference type="Pfam" id="PF12951">
    <property type="entry name" value="PATR"/>
    <property type="match status" value="5"/>
</dbReference>
<dbReference type="NCBIfam" id="TIGR01376">
    <property type="entry name" value="POMP_repeat"/>
    <property type="match status" value="1"/>
</dbReference>
<keyword evidence="4" id="KW-0964">Secreted</keyword>
<evidence type="ECO:0000256" key="2">
    <source>
        <dbReference type="ARBA" id="ARBA00004442"/>
    </source>
</evidence>
<name>A0A178INX7_9BACT</name>
<reference evidence="10 11" key="1">
    <citation type="submission" date="2016-01" db="EMBL/GenBank/DDBJ databases">
        <title>High potential of lignocellulose degradation of a new Verrucomicrobia species.</title>
        <authorList>
            <person name="Wang Y."/>
            <person name="Shi Y."/>
            <person name="Qiu Z."/>
            <person name="Liu S."/>
            <person name="Yang H."/>
        </authorList>
    </citation>
    <scope>NUCLEOTIDE SEQUENCE [LARGE SCALE GENOMIC DNA]</scope>
    <source>
        <strain evidence="10 11">TSB47</strain>
    </source>
</reference>
<dbReference type="EMBL" id="LRRQ01000048">
    <property type="protein sequence ID" value="OAM90796.1"/>
    <property type="molecule type" value="Genomic_DNA"/>
</dbReference>
<evidence type="ECO:0000256" key="8">
    <source>
        <dbReference type="SAM" id="SignalP"/>
    </source>
</evidence>
<evidence type="ECO:0000256" key="3">
    <source>
        <dbReference type="ARBA" id="ARBA00004613"/>
    </source>
</evidence>
<evidence type="ECO:0000256" key="4">
    <source>
        <dbReference type="ARBA" id="ARBA00022525"/>
    </source>
</evidence>
<dbReference type="Proteomes" id="UP000078486">
    <property type="component" value="Unassembled WGS sequence"/>
</dbReference>
<dbReference type="RefSeq" id="WP_068769350.1">
    <property type="nucleotide sequence ID" value="NZ_CP109796.1"/>
</dbReference>
<dbReference type="InterPro" id="IPR011050">
    <property type="entry name" value="Pectin_lyase_fold/virulence"/>
</dbReference>
<dbReference type="Gene3D" id="2.40.128.130">
    <property type="entry name" value="Autotransporter beta-domain"/>
    <property type="match status" value="1"/>
</dbReference>
<dbReference type="NCBIfam" id="TIGR02601">
    <property type="entry name" value="autotrns_rpt"/>
    <property type="match status" value="1"/>
</dbReference>
<dbReference type="SMART" id="SM00869">
    <property type="entry name" value="Autotransporter"/>
    <property type="match status" value="1"/>
</dbReference>
<evidence type="ECO:0000256" key="7">
    <source>
        <dbReference type="ARBA" id="ARBA00023237"/>
    </source>
</evidence>
<keyword evidence="11" id="KW-1185">Reference proteome</keyword>
<evidence type="ECO:0000259" key="9">
    <source>
        <dbReference type="PROSITE" id="PS51208"/>
    </source>
</evidence>
<comment type="subcellular location">
    <subcellularLocation>
        <location evidence="1">Cell envelope</location>
    </subcellularLocation>
    <subcellularLocation>
        <location evidence="2">Cell outer membrane</location>
    </subcellularLocation>
    <subcellularLocation>
        <location evidence="3">Secreted</location>
    </subcellularLocation>
</comment>
<dbReference type="InterPro" id="IPR036709">
    <property type="entry name" value="Autotransporte_beta_dom_sf"/>
</dbReference>
<dbReference type="InterPro" id="IPR003368">
    <property type="entry name" value="POMP_repeat"/>
</dbReference>
<dbReference type="InterPro" id="IPR005546">
    <property type="entry name" value="Autotransporte_beta"/>
</dbReference>
<dbReference type="STRING" id="1184151.AW736_06315"/>
<evidence type="ECO:0000256" key="1">
    <source>
        <dbReference type="ARBA" id="ARBA00004196"/>
    </source>
</evidence>
<evidence type="ECO:0000313" key="11">
    <source>
        <dbReference type="Proteomes" id="UP000078486"/>
    </source>
</evidence>
<feature type="signal peptide" evidence="8">
    <location>
        <begin position="1"/>
        <end position="30"/>
    </location>
</feature>